<keyword evidence="9" id="KW-1133">Transmembrane helix</keyword>
<evidence type="ECO:0000256" key="3">
    <source>
        <dbReference type="ARBA" id="ARBA00022676"/>
    </source>
</evidence>
<evidence type="ECO:0000256" key="5">
    <source>
        <dbReference type="ARBA" id="ARBA00022801"/>
    </source>
</evidence>
<reference evidence="12" key="1">
    <citation type="submission" date="2020-02" db="EMBL/GenBank/DDBJ databases">
        <authorList>
            <person name="Meier V. D."/>
        </authorList>
    </citation>
    <scope>NUCLEOTIDE SEQUENCE</scope>
    <source>
        <strain evidence="12">AVDCRST_MAG02</strain>
    </source>
</reference>
<dbReference type="SUPFAM" id="SSF53955">
    <property type="entry name" value="Lysozyme-like"/>
    <property type="match status" value="1"/>
</dbReference>
<evidence type="ECO:0000256" key="4">
    <source>
        <dbReference type="ARBA" id="ARBA00022679"/>
    </source>
</evidence>
<sequence>MNDRFETKKKARSKPRPGLFVRGMRTVFNAALILGASAAIGIVGLYLFVVEQYGEGLARPRPELVQDSYVYDARGERIGAFRAEESRETVGPEGLGDHLPAAVVAVEDRRFYEHFGVDFEGLGRAAWTDLRAWEVQEGGSTISEQLMKNLFVAEDERLDVSFGRRFVRSSLAFSYERRHTKEEILTAYLNTVYFGDGAYGAERAAERYFGKDADEATLSEAAALVGFLHAPSTYTTWEGEPLVEEATARRDRVLGLMLEQGMISASEHREAVATKLEFAPDPPPDDPAYAPFLEKVREEVEERVGAEAVRLGGLRIHTTLDPGLQRAAVEEAEEALPGAEDPAAAVVTVEPQSGAIRALAGREGDFNLALHARRQPGSSFKPFVLAAALKEGVSPESTYVSQDLNFSFQDEYYAIENYDSVERGEISIREAMAESDNTVFVQLAAEVGLERVARTARDLGITTPVEAYPSTAIGGLGEGVSPLDMASAYSTFAGGGIHREPYSVGLVERVDFGESDTSYEHRIGGRRVLTTDQAALATDVLRGVVEGGTASMYHDLDEEIGRPSAGKTGTTDDFVDAWYVGYTPRLCTSVWVGYPEGRRSMVGVHGLEEPNGERLPMDIWSSYMARATEGDLSLSFPEADASGLEISSSGG</sequence>
<dbReference type="InterPro" id="IPR050396">
    <property type="entry name" value="Glycosyltr_51/Transpeptidase"/>
</dbReference>
<dbReference type="GO" id="GO:0009002">
    <property type="term" value="F:serine-type D-Ala-D-Ala carboxypeptidase activity"/>
    <property type="evidence" value="ECO:0007669"/>
    <property type="project" value="UniProtKB-EC"/>
</dbReference>
<dbReference type="PANTHER" id="PTHR32282:SF33">
    <property type="entry name" value="PEPTIDOGLYCAN GLYCOSYLTRANSFERASE"/>
    <property type="match status" value="1"/>
</dbReference>
<dbReference type="InterPro" id="IPR012338">
    <property type="entry name" value="Beta-lactam/transpept-like"/>
</dbReference>
<keyword evidence="4 12" id="KW-0808">Transferase</keyword>
<dbReference type="InterPro" id="IPR023346">
    <property type="entry name" value="Lysozyme-like_dom_sf"/>
</dbReference>
<dbReference type="EMBL" id="CADCVH010000117">
    <property type="protein sequence ID" value="CAA9476906.1"/>
    <property type="molecule type" value="Genomic_DNA"/>
</dbReference>
<dbReference type="GO" id="GO:0008955">
    <property type="term" value="F:peptidoglycan glycosyltransferase activity"/>
    <property type="evidence" value="ECO:0007669"/>
    <property type="project" value="UniProtKB-EC"/>
</dbReference>
<keyword evidence="9" id="KW-0812">Transmembrane</keyword>
<evidence type="ECO:0000259" key="10">
    <source>
        <dbReference type="Pfam" id="PF00905"/>
    </source>
</evidence>
<keyword evidence="3 12" id="KW-0328">Glycosyltransferase</keyword>
<feature type="domain" description="Glycosyl transferase family 51" evidence="11">
    <location>
        <begin position="75"/>
        <end position="257"/>
    </location>
</feature>
<dbReference type="GO" id="GO:0008658">
    <property type="term" value="F:penicillin binding"/>
    <property type="evidence" value="ECO:0007669"/>
    <property type="project" value="InterPro"/>
</dbReference>
<evidence type="ECO:0000313" key="12">
    <source>
        <dbReference type="EMBL" id="CAA9476906.1"/>
    </source>
</evidence>
<keyword evidence="6" id="KW-0511">Multifunctional enzyme</keyword>
<dbReference type="Pfam" id="PF00905">
    <property type="entry name" value="Transpeptidase"/>
    <property type="match status" value="1"/>
</dbReference>
<dbReference type="Gene3D" id="1.10.3810.10">
    <property type="entry name" value="Biosynthetic peptidoglycan transglycosylase-like"/>
    <property type="match status" value="1"/>
</dbReference>
<feature type="domain" description="Penicillin-binding protein transpeptidase" evidence="10">
    <location>
        <begin position="345"/>
        <end position="585"/>
    </location>
</feature>
<dbReference type="AlphaFoldDB" id="A0A6J4RM13"/>
<dbReference type="EC" id="2.4.1.129" evidence="12"/>
<dbReference type="GO" id="GO:0030288">
    <property type="term" value="C:outer membrane-bounded periplasmic space"/>
    <property type="evidence" value="ECO:0007669"/>
    <property type="project" value="TreeGrafter"/>
</dbReference>
<feature type="transmembrane region" description="Helical" evidence="9">
    <location>
        <begin position="26"/>
        <end position="49"/>
    </location>
</feature>
<dbReference type="PANTHER" id="PTHR32282">
    <property type="entry name" value="BINDING PROTEIN TRANSPEPTIDASE, PUTATIVE-RELATED"/>
    <property type="match status" value="1"/>
</dbReference>
<dbReference type="Gene3D" id="3.40.710.10">
    <property type="entry name" value="DD-peptidase/beta-lactamase superfamily"/>
    <property type="match status" value="1"/>
</dbReference>
<evidence type="ECO:0000259" key="11">
    <source>
        <dbReference type="Pfam" id="PF00912"/>
    </source>
</evidence>
<keyword evidence="1" id="KW-0121">Carboxypeptidase</keyword>
<dbReference type="InterPro" id="IPR001264">
    <property type="entry name" value="Glyco_trans_51"/>
</dbReference>
<evidence type="ECO:0000256" key="1">
    <source>
        <dbReference type="ARBA" id="ARBA00022645"/>
    </source>
</evidence>
<comment type="catalytic activity">
    <reaction evidence="7">
        <text>Preferential cleavage: (Ac)2-L-Lys-D-Ala-|-D-Ala. Also transpeptidation of peptidyl-alanyl moieties that are N-acyl substituents of D-alanine.</text>
        <dbReference type="EC" id="3.4.16.4"/>
    </reaction>
</comment>
<organism evidence="12">
    <name type="scientific">uncultured Rubrobacteraceae bacterium</name>
    <dbReference type="NCBI Taxonomy" id="349277"/>
    <lineage>
        <taxon>Bacteria</taxon>
        <taxon>Bacillati</taxon>
        <taxon>Actinomycetota</taxon>
        <taxon>Rubrobacteria</taxon>
        <taxon>Rubrobacterales</taxon>
        <taxon>Rubrobacteraceae</taxon>
        <taxon>environmental samples</taxon>
    </lineage>
</organism>
<gene>
    <name evidence="12" type="ORF">AVDCRST_MAG02-4190</name>
</gene>
<dbReference type="InterPro" id="IPR036950">
    <property type="entry name" value="PBP_transglycosylase"/>
</dbReference>
<dbReference type="InterPro" id="IPR001460">
    <property type="entry name" value="PCN-bd_Tpept"/>
</dbReference>
<dbReference type="GO" id="GO:0009252">
    <property type="term" value="P:peptidoglycan biosynthetic process"/>
    <property type="evidence" value="ECO:0007669"/>
    <property type="project" value="TreeGrafter"/>
</dbReference>
<protein>
    <submittedName>
        <fullName evidence="12">Multimodular transpeptidase-transglycosylase</fullName>
        <ecNumber evidence="12">2.4.1.129</ecNumber>
        <ecNumber evidence="12">3.4.-.-</ecNumber>
    </submittedName>
</protein>
<evidence type="ECO:0000256" key="7">
    <source>
        <dbReference type="ARBA" id="ARBA00034000"/>
    </source>
</evidence>
<proteinExistence type="predicted"/>
<comment type="catalytic activity">
    <reaction evidence="8">
        <text>[GlcNAc-(1-&gt;4)-Mur2Ac(oyl-L-Ala-gamma-D-Glu-L-Lys-D-Ala-D-Ala)](n)-di-trans,octa-cis-undecaprenyl diphosphate + beta-D-GlcNAc-(1-&gt;4)-Mur2Ac(oyl-L-Ala-gamma-D-Glu-L-Lys-D-Ala-D-Ala)-di-trans,octa-cis-undecaprenyl diphosphate = [GlcNAc-(1-&gt;4)-Mur2Ac(oyl-L-Ala-gamma-D-Glu-L-Lys-D-Ala-D-Ala)](n+1)-di-trans,octa-cis-undecaprenyl diphosphate + di-trans,octa-cis-undecaprenyl diphosphate + H(+)</text>
        <dbReference type="Rhea" id="RHEA:23708"/>
        <dbReference type="Rhea" id="RHEA-COMP:9602"/>
        <dbReference type="Rhea" id="RHEA-COMP:9603"/>
        <dbReference type="ChEBI" id="CHEBI:15378"/>
        <dbReference type="ChEBI" id="CHEBI:58405"/>
        <dbReference type="ChEBI" id="CHEBI:60033"/>
        <dbReference type="ChEBI" id="CHEBI:78435"/>
        <dbReference type="EC" id="2.4.99.28"/>
    </reaction>
</comment>
<accession>A0A6J4RM13</accession>
<keyword evidence="9" id="KW-0472">Membrane</keyword>
<keyword evidence="2" id="KW-0645">Protease</keyword>
<evidence type="ECO:0000256" key="6">
    <source>
        <dbReference type="ARBA" id="ARBA00023268"/>
    </source>
</evidence>
<dbReference type="Pfam" id="PF00912">
    <property type="entry name" value="Transgly"/>
    <property type="match status" value="1"/>
</dbReference>
<dbReference type="EC" id="3.4.-.-" evidence="12"/>
<evidence type="ECO:0000256" key="2">
    <source>
        <dbReference type="ARBA" id="ARBA00022670"/>
    </source>
</evidence>
<name>A0A6J4RM13_9ACTN</name>
<dbReference type="SUPFAM" id="SSF56601">
    <property type="entry name" value="beta-lactamase/transpeptidase-like"/>
    <property type="match status" value="1"/>
</dbReference>
<evidence type="ECO:0000256" key="8">
    <source>
        <dbReference type="ARBA" id="ARBA00049902"/>
    </source>
</evidence>
<keyword evidence="5 12" id="KW-0378">Hydrolase</keyword>
<evidence type="ECO:0000256" key="9">
    <source>
        <dbReference type="SAM" id="Phobius"/>
    </source>
</evidence>
<dbReference type="GO" id="GO:0006508">
    <property type="term" value="P:proteolysis"/>
    <property type="evidence" value="ECO:0007669"/>
    <property type="project" value="UniProtKB-KW"/>
</dbReference>